<dbReference type="Pfam" id="PF12625">
    <property type="entry name" value="Arabinose_bd"/>
    <property type="match status" value="1"/>
</dbReference>
<dbReference type="RefSeq" id="WP_311652269.1">
    <property type="nucleotide sequence ID" value="NZ_JAVRIB010000005.1"/>
</dbReference>
<reference evidence="5 6" key="1">
    <citation type="submission" date="2023-09" db="EMBL/GenBank/DDBJ databases">
        <authorList>
            <person name="Rey-Velasco X."/>
        </authorList>
    </citation>
    <scope>NUCLEOTIDE SEQUENCE [LARGE SCALE GENOMIC DNA]</scope>
    <source>
        <strain evidence="5 6">W335</strain>
    </source>
</reference>
<evidence type="ECO:0000256" key="1">
    <source>
        <dbReference type="ARBA" id="ARBA00023015"/>
    </source>
</evidence>
<name>A0ABU3BZE5_9GAMM</name>
<feature type="domain" description="HTH araC/xylS-type" evidence="4">
    <location>
        <begin position="234"/>
        <end position="332"/>
    </location>
</feature>
<gene>
    <name evidence="5" type="ORF">RM532_05930</name>
</gene>
<evidence type="ECO:0000256" key="3">
    <source>
        <dbReference type="ARBA" id="ARBA00023163"/>
    </source>
</evidence>
<organism evidence="5 6">
    <name type="scientific">Spectribacter hydrogenoxidans</name>
    <dbReference type="NCBI Taxonomy" id="3075608"/>
    <lineage>
        <taxon>Bacteria</taxon>
        <taxon>Pseudomonadati</taxon>
        <taxon>Pseudomonadota</taxon>
        <taxon>Gammaproteobacteria</taxon>
        <taxon>Salinisphaerales</taxon>
        <taxon>Salinisphaeraceae</taxon>
        <taxon>Spectribacter</taxon>
    </lineage>
</organism>
<keyword evidence="6" id="KW-1185">Reference proteome</keyword>
<protein>
    <submittedName>
        <fullName evidence="5">AraC family transcriptional regulator</fullName>
    </submittedName>
</protein>
<dbReference type="SUPFAM" id="SSF46689">
    <property type="entry name" value="Homeodomain-like"/>
    <property type="match status" value="1"/>
</dbReference>
<accession>A0ABU3BZE5</accession>
<comment type="caution">
    <text evidence="5">The sequence shown here is derived from an EMBL/GenBank/DDBJ whole genome shotgun (WGS) entry which is preliminary data.</text>
</comment>
<dbReference type="PROSITE" id="PS01124">
    <property type="entry name" value="HTH_ARAC_FAMILY_2"/>
    <property type="match status" value="1"/>
</dbReference>
<dbReference type="SMART" id="SM00342">
    <property type="entry name" value="HTH_ARAC"/>
    <property type="match status" value="1"/>
</dbReference>
<keyword evidence="2" id="KW-0238">DNA-binding</keyword>
<keyword evidence="3" id="KW-0804">Transcription</keyword>
<dbReference type="PANTHER" id="PTHR47894:SF4">
    <property type="entry name" value="HTH-TYPE TRANSCRIPTIONAL REGULATOR GADX"/>
    <property type="match status" value="1"/>
</dbReference>
<dbReference type="Pfam" id="PF12833">
    <property type="entry name" value="HTH_18"/>
    <property type="match status" value="1"/>
</dbReference>
<dbReference type="Proteomes" id="UP001251857">
    <property type="component" value="Unassembled WGS sequence"/>
</dbReference>
<keyword evidence="1" id="KW-0805">Transcription regulation</keyword>
<dbReference type="InterPro" id="IPR009057">
    <property type="entry name" value="Homeodomain-like_sf"/>
</dbReference>
<dbReference type="PANTHER" id="PTHR47894">
    <property type="entry name" value="HTH-TYPE TRANSCRIPTIONAL REGULATOR GADX"/>
    <property type="match status" value="1"/>
</dbReference>
<evidence type="ECO:0000313" key="6">
    <source>
        <dbReference type="Proteomes" id="UP001251857"/>
    </source>
</evidence>
<proteinExistence type="predicted"/>
<evidence type="ECO:0000259" key="4">
    <source>
        <dbReference type="PROSITE" id="PS01124"/>
    </source>
</evidence>
<dbReference type="InterPro" id="IPR032687">
    <property type="entry name" value="AraC-type_N"/>
</dbReference>
<dbReference type="InterPro" id="IPR018060">
    <property type="entry name" value="HTH_AraC"/>
</dbReference>
<dbReference type="EMBL" id="JAVRIB010000005">
    <property type="protein sequence ID" value="MDT0634489.1"/>
    <property type="molecule type" value="Genomic_DNA"/>
</dbReference>
<sequence>MSGSFVSSAILVGADAVIRAHGVNPAELAPRAGVPVSALNDPDMMVPARSVLRLFELAAAACDDPSWGLRLAYSVRLATVIGPLWILLRNARTVAQMCTDFAHNFDLYTSAARITFEPVPGGGLLNWTATLGQTESEVQMAEFAMATCCNEIRTHCPPGWMPRAVLFRHAAPADLNLHRRLFGHDLRFDQDRNALLLDDTTLVQPLRGSATHVRTLVRAVLRHEGATLGGDLPAQVEVIIRRLLPFAPCTIGNVSLAMGMAPRTLQAHLQQHGQSFKNIKDAVRAELALKYLLHSSMSIGQIADCLDYGDITAFSRSFRRWHGRSARDMRAQWDARHETPSLTAR</sequence>
<dbReference type="Gene3D" id="1.10.10.60">
    <property type="entry name" value="Homeodomain-like"/>
    <property type="match status" value="1"/>
</dbReference>
<evidence type="ECO:0000313" key="5">
    <source>
        <dbReference type="EMBL" id="MDT0634489.1"/>
    </source>
</evidence>
<evidence type="ECO:0000256" key="2">
    <source>
        <dbReference type="ARBA" id="ARBA00023125"/>
    </source>
</evidence>